<dbReference type="SMART" id="SM00463">
    <property type="entry name" value="SMR"/>
    <property type="match status" value="1"/>
</dbReference>
<organism evidence="8 9">
    <name type="scientific">Catenovulum maritimum</name>
    <dbReference type="NCBI Taxonomy" id="1513271"/>
    <lineage>
        <taxon>Bacteria</taxon>
        <taxon>Pseudomonadati</taxon>
        <taxon>Pseudomonadota</taxon>
        <taxon>Gammaproteobacteria</taxon>
        <taxon>Alteromonadales</taxon>
        <taxon>Alteromonadaceae</taxon>
        <taxon>Catenovulum</taxon>
    </lineage>
</organism>
<dbReference type="NCBIfam" id="NF003432">
    <property type="entry name" value="PRK04946.1"/>
    <property type="match status" value="1"/>
</dbReference>
<dbReference type="GO" id="GO:0004521">
    <property type="term" value="F:RNA endonuclease activity"/>
    <property type="evidence" value="ECO:0007669"/>
    <property type="project" value="UniProtKB-UniRule"/>
</dbReference>
<comment type="subunit">
    <text evidence="6">Associates with collided ribosomes, but not with correctly translating polysomes.</text>
</comment>
<dbReference type="InterPro" id="IPR002625">
    <property type="entry name" value="Smr_dom"/>
</dbReference>
<name>A0A0J8GWS8_9ALTE</name>
<dbReference type="AlphaFoldDB" id="A0A0J8GWS8"/>
<protein>
    <recommendedName>
        <fullName evidence="6">Ribosome rescue factor SmrB</fullName>
        <ecNumber evidence="6">3.1.-.-</ecNumber>
    </recommendedName>
</protein>
<evidence type="ECO:0000256" key="3">
    <source>
        <dbReference type="ARBA" id="ARBA00022759"/>
    </source>
</evidence>
<dbReference type="PATRIC" id="fig|1513271.3.peg.2115"/>
<comment type="function">
    <text evidence="6">Acts as a ribosome collision sensor. Detects stalled/collided disomes (pairs of ribosomes where the leading ribosome is stalled and a second ribosome has collided with it) and endonucleolytically cleaves mRNA at the 5' boundary of the stalled ribosome. Stalled/collided disomes form a new interface (primarily via the 30S subunits) that binds SmrB. Cleaved mRNA becomes available for tmRNA ligation, leading to ribosomal subunit dissociation and rescue of stalled ribosomes.</text>
</comment>
<dbReference type="Pfam" id="PF01713">
    <property type="entry name" value="Smr"/>
    <property type="match status" value="1"/>
</dbReference>
<evidence type="ECO:0000256" key="1">
    <source>
        <dbReference type="ARBA" id="ARBA00022722"/>
    </source>
</evidence>
<dbReference type="EC" id="3.1.-.-" evidence="6"/>
<dbReference type="HAMAP" id="MF_01042">
    <property type="entry name" value="SmrB"/>
    <property type="match status" value="1"/>
</dbReference>
<evidence type="ECO:0000256" key="6">
    <source>
        <dbReference type="HAMAP-Rule" id="MF_01042"/>
    </source>
</evidence>
<evidence type="ECO:0000259" key="7">
    <source>
        <dbReference type="PROSITE" id="PS50828"/>
    </source>
</evidence>
<dbReference type="PANTHER" id="PTHR35562">
    <property type="entry name" value="DNA ENDONUCLEASE SMRA-RELATED"/>
    <property type="match status" value="1"/>
</dbReference>
<dbReference type="InterPro" id="IPR022990">
    <property type="entry name" value="SmrB-like"/>
</dbReference>
<keyword evidence="9" id="KW-1185">Reference proteome</keyword>
<dbReference type="PROSITE" id="PS50828">
    <property type="entry name" value="SMR"/>
    <property type="match status" value="1"/>
</dbReference>
<dbReference type="OrthoDB" id="5795446at2"/>
<accession>A0A0J8GWS8</accession>
<evidence type="ECO:0000256" key="2">
    <source>
        <dbReference type="ARBA" id="ARBA00022730"/>
    </source>
</evidence>
<dbReference type="EMBL" id="LAZL01000015">
    <property type="protein sequence ID" value="KMT65138.1"/>
    <property type="molecule type" value="Genomic_DNA"/>
</dbReference>
<reference evidence="8 9" key="1">
    <citation type="submission" date="2015-04" db="EMBL/GenBank/DDBJ databases">
        <title>Draft Genome Sequence of the Novel Agar-Digesting Marine Bacterium Q1.</title>
        <authorList>
            <person name="Li Y."/>
            <person name="Li D."/>
            <person name="Chen G."/>
            <person name="Du Z."/>
        </authorList>
    </citation>
    <scope>NUCLEOTIDE SEQUENCE [LARGE SCALE GENOMIC DNA]</scope>
    <source>
        <strain evidence="8 9">Q1</strain>
    </source>
</reference>
<evidence type="ECO:0000256" key="5">
    <source>
        <dbReference type="ARBA" id="ARBA00022884"/>
    </source>
</evidence>
<feature type="domain" description="Smr" evidence="7">
    <location>
        <begin position="96"/>
        <end position="171"/>
    </location>
</feature>
<dbReference type="GO" id="GO:0072344">
    <property type="term" value="P:rescue of stalled ribosome"/>
    <property type="evidence" value="ECO:0007669"/>
    <property type="project" value="UniProtKB-UniRule"/>
</dbReference>
<dbReference type="PANTHER" id="PTHR35562:SF1">
    <property type="entry name" value="UPF0115 PROTEIN YFCN"/>
    <property type="match status" value="1"/>
</dbReference>
<dbReference type="GO" id="GO:0016787">
    <property type="term" value="F:hydrolase activity"/>
    <property type="evidence" value="ECO:0007669"/>
    <property type="project" value="UniProtKB-KW"/>
</dbReference>
<evidence type="ECO:0000256" key="4">
    <source>
        <dbReference type="ARBA" id="ARBA00022801"/>
    </source>
</evidence>
<keyword evidence="4 6" id="KW-0378">Hydrolase</keyword>
<keyword evidence="5 6" id="KW-0694">RNA-binding</keyword>
<sequence length="176" mass="19797">MTEKSNQDDEIDLFYQAIKGTKKLKQDKVAPSIQKPKINKTNLELKEAAKTASFYFSDDFEPYFAADKPMQYVRDNVQSDLAKQIRKGNFYPDLILDLHGLTQIKAKQELAALINAALKQNIECVCVVHGLGMGVLKHKTPAWLVQHPNVKAFHQAPLEWGGNGALLVVLDTQDLY</sequence>
<gene>
    <name evidence="6" type="primary">smrB</name>
    <name evidence="8" type="ORF">XM47_10390</name>
</gene>
<proteinExistence type="inferred from homology"/>
<dbReference type="RefSeq" id="WP_048692285.1">
    <property type="nucleotide sequence ID" value="NZ_KQ130490.1"/>
</dbReference>
<dbReference type="GO" id="GO:0019843">
    <property type="term" value="F:rRNA binding"/>
    <property type="evidence" value="ECO:0007669"/>
    <property type="project" value="UniProtKB-UniRule"/>
</dbReference>
<dbReference type="InterPro" id="IPR036063">
    <property type="entry name" value="Smr_dom_sf"/>
</dbReference>
<comment type="similarity">
    <text evidence="6">Belongs to the SmrB family.</text>
</comment>
<evidence type="ECO:0000313" key="9">
    <source>
        <dbReference type="Proteomes" id="UP000037600"/>
    </source>
</evidence>
<evidence type="ECO:0000313" key="8">
    <source>
        <dbReference type="EMBL" id="KMT65138.1"/>
    </source>
</evidence>
<keyword evidence="2 6" id="KW-0699">rRNA-binding</keyword>
<dbReference type="SUPFAM" id="SSF160443">
    <property type="entry name" value="SMR domain-like"/>
    <property type="match status" value="1"/>
</dbReference>
<comment type="caution">
    <text evidence="8">The sequence shown here is derived from an EMBL/GenBank/DDBJ whole genome shotgun (WGS) entry which is preliminary data.</text>
</comment>
<keyword evidence="3 6" id="KW-0255">Endonuclease</keyword>
<keyword evidence="1 6" id="KW-0540">Nuclease</keyword>
<dbReference type="Proteomes" id="UP000037600">
    <property type="component" value="Unassembled WGS sequence"/>
</dbReference>
<dbReference type="STRING" id="1513271.XM47_10390"/>
<dbReference type="Gene3D" id="3.30.1370.110">
    <property type="match status" value="1"/>
</dbReference>